<evidence type="ECO:0000256" key="6">
    <source>
        <dbReference type="PIRSR" id="PIRSR613078-2"/>
    </source>
</evidence>
<dbReference type="PANTHER" id="PTHR11931">
    <property type="entry name" value="PHOSPHOGLYCERATE MUTASE"/>
    <property type="match status" value="1"/>
</dbReference>
<dbReference type="GO" id="GO:0004619">
    <property type="term" value="F:phosphoglycerate mutase activity"/>
    <property type="evidence" value="ECO:0007669"/>
    <property type="project" value="UniProtKB-EC"/>
</dbReference>
<evidence type="ECO:0000256" key="1">
    <source>
        <dbReference type="ARBA" id="ARBA00006717"/>
    </source>
</evidence>
<evidence type="ECO:0000313" key="8">
    <source>
        <dbReference type="Proteomes" id="UP000235658"/>
    </source>
</evidence>
<feature type="active site" description="Proton donor/acceptor" evidence="5">
    <location>
        <position position="77"/>
    </location>
</feature>
<dbReference type="GO" id="GO:0006096">
    <property type="term" value="P:glycolytic process"/>
    <property type="evidence" value="ECO:0007669"/>
    <property type="project" value="UniProtKB-KW"/>
</dbReference>
<feature type="binding site" evidence="6">
    <location>
        <position position="56"/>
    </location>
    <ligand>
        <name>substrate</name>
    </ligand>
</feature>
<sequence>MKIIFLRHGLTESNKEWRFSTPQTRLAKNAGIDLCKSRENLKKYKIDKVFTSKLIRSQETAKFLGFEKFIEDERLNELNFGDFRGQKVLDTIKKYKNFYEKLKKDPYTTRYPNGESVKDLVNRINDFMEEKSSFDGNILCVSHGIAIRSSLFTVLKDLDNFKNFWIDNGSLTVFDISDNKKIIECVNLI</sequence>
<evidence type="ECO:0000256" key="4">
    <source>
        <dbReference type="ARBA" id="ARBA00023235"/>
    </source>
</evidence>
<keyword evidence="4" id="KW-0413">Isomerase</keyword>
<reference evidence="7 8" key="1">
    <citation type="submission" date="2017-09" db="EMBL/GenBank/DDBJ databases">
        <title>Bacterial strain isolated from the female urinary microbiota.</title>
        <authorList>
            <person name="Thomas-White K."/>
            <person name="Kumar N."/>
            <person name="Forster S."/>
            <person name="Putonti C."/>
            <person name="Lawley T."/>
            <person name="Wolfe A.J."/>
        </authorList>
    </citation>
    <scope>NUCLEOTIDE SEQUENCE [LARGE SCALE GENOMIC DNA]</scope>
    <source>
        <strain evidence="7 8">UMB0204</strain>
    </source>
</reference>
<dbReference type="EMBL" id="PNHP01000001">
    <property type="protein sequence ID" value="PMC82641.1"/>
    <property type="molecule type" value="Genomic_DNA"/>
</dbReference>
<gene>
    <name evidence="7" type="ORF">CJ192_02590</name>
</gene>
<accession>A0A2N6ULE7</accession>
<dbReference type="CDD" id="cd07067">
    <property type="entry name" value="HP_PGM_like"/>
    <property type="match status" value="1"/>
</dbReference>
<proteinExistence type="inferred from homology"/>
<name>A0A2N6ULE7_9FIRM</name>
<dbReference type="Proteomes" id="UP000235658">
    <property type="component" value="Unassembled WGS sequence"/>
</dbReference>
<organism evidence="7 8">
    <name type="scientific">Anaerococcus hydrogenalis</name>
    <dbReference type="NCBI Taxonomy" id="33029"/>
    <lineage>
        <taxon>Bacteria</taxon>
        <taxon>Bacillati</taxon>
        <taxon>Bacillota</taxon>
        <taxon>Tissierellia</taxon>
        <taxon>Tissierellales</taxon>
        <taxon>Peptoniphilaceae</taxon>
        <taxon>Anaerococcus</taxon>
    </lineage>
</organism>
<comment type="similarity">
    <text evidence="1">Belongs to the phosphoglycerate mutase family. BPG-dependent PGAM subfamily.</text>
</comment>
<comment type="caution">
    <text evidence="7">The sequence shown here is derived from an EMBL/GenBank/DDBJ whole genome shotgun (WGS) entry which is preliminary data.</text>
</comment>
<keyword evidence="3" id="KW-0324">Glycolysis</keyword>
<feature type="binding site" evidence="6">
    <location>
        <begin position="7"/>
        <end position="14"/>
    </location>
    <ligand>
        <name>substrate</name>
    </ligand>
</feature>
<dbReference type="InterPro" id="IPR013078">
    <property type="entry name" value="His_Pase_superF_clade-1"/>
</dbReference>
<evidence type="ECO:0000256" key="5">
    <source>
        <dbReference type="PIRSR" id="PIRSR613078-1"/>
    </source>
</evidence>
<dbReference type="InterPro" id="IPR005952">
    <property type="entry name" value="Phosphogly_mut1"/>
</dbReference>
<dbReference type="Gene3D" id="3.40.50.1240">
    <property type="entry name" value="Phosphoglycerate mutase-like"/>
    <property type="match status" value="1"/>
</dbReference>
<evidence type="ECO:0000256" key="2">
    <source>
        <dbReference type="ARBA" id="ARBA00012028"/>
    </source>
</evidence>
<dbReference type="RefSeq" id="WP_102197659.1">
    <property type="nucleotide sequence ID" value="NZ_PNHP01000001.1"/>
</dbReference>
<dbReference type="Pfam" id="PF00300">
    <property type="entry name" value="His_Phos_1"/>
    <property type="match status" value="1"/>
</dbReference>
<dbReference type="SUPFAM" id="SSF53254">
    <property type="entry name" value="Phosphoglycerate mutase-like"/>
    <property type="match status" value="1"/>
</dbReference>
<protein>
    <recommendedName>
        <fullName evidence="2">phosphoglycerate mutase (2,3-diphosphoglycerate-dependent)</fullName>
        <ecNumber evidence="2">5.4.2.11</ecNumber>
    </recommendedName>
</protein>
<dbReference type="GeneID" id="84578068"/>
<dbReference type="EC" id="5.4.2.11" evidence="2"/>
<evidence type="ECO:0000313" key="7">
    <source>
        <dbReference type="EMBL" id="PMC82641.1"/>
    </source>
</evidence>
<dbReference type="SMART" id="SM00855">
    <property type="entry name" value="PGAM"/>
    <property type="match status" value="1"/>
</dbReference>
<dbReference type="AlphaFoldDB" id="A0A2N6ULE7"/>
<evidence type="ECO:0000256" key="3">
    <source>
        <dbReference type="ARBA" id="ARBA00023152"/>
    </source>
</evidence>
<dbReference type="InterPro" id="IPR029033">
    <property type="entry name" value="His_PPase_superfam"/>
</dbReference>
<feature type="active site" description="Tele-phosphohistidine intermediate" evidence="5">
    <location>
        <position position="8"/>
    </location>
</feature>